<comment type="catalytic activity">
    <reaction evidence="1">
        <text>Hydrolysis of an N(4)-(acetyl-beta-D-glucosaminyl)asparagine residue in which the glucosamine residue may be further glycosylated, to yield a (substituted) N-acetyl-beta-D-glucosaminylamine and a peptide containing an aspartate residue.</text>
        <dbReference type="EC" id="3.5.1.52"/>
    </reaction>
</comment>
<keyword evidence="9" id="KW-0378">Hydrolase</keyword>
<evidence type="ECO:0000259" key="13">
    <source>
        <dbReference type="PROSITE" id="PS51398"/>
    </source>
</evidence>
<dbReference type="Proteomes" id="UP001642540">
    <property type="component" value="Unassembled WGS sequence"/>
</dbReference>
<dbReference type="Pfam" id="PF04721">
    <property type="entry name" value="PAW"/>
    <property type="match status" value="1"/>
</dbReference>
<keyword evidence="8" id="KW-0479">Metal-binding</keyword>
<evidence type="ECO:0000256" key="5">
    <source>
        <dbReference type="ARBA" id="ARBA00012158"/>
    </source>
</evidence>
<keyword evidence="15" id="KW-1185">Reference proteome</keyword>
<dbReference type="Pfam" id="PF01841">
    <property type="entry name" value="Transglut_core"/>
    <property type="match status" value="1"/>
</dbReference>
<dbReference type="PROSITE" id="PS51398">
    <property type="entry name" value="PAW"/>
    <property type="match status" value="1"/>
</dbReference>
<evidence type="ECO:0000256" key="10">
    <source>
        <dbReference type="ARBA" id="ARBA00022833"/>
    </source>
</evidence>
<dbReference type="Gene3D" id="2.20.25.10">
    <property type="match status" value="1"/>
</dbReference>
<comment type="caution">
    <text evidence="14">The sequence shown here is derived from an EMBL/GenBank/DDBJ whole genome shotgun (WGS) entry which is preliminary data.</text>
</comment>
<dbReference type="SUPFAM" id="SSF54001">
    <property type="entry name" value="Cysteine proteinases"/>
    <property type="match status" value="1"/>
</dbReference>
<evidence type="ECO:0000256" key="12">
    <source>
        <dbReference type="PROSITE-ProRule" id="PRU00731"/>
    </source>
</evidence>
<dbReference type="InterPro" id="IPR008979">
    <property type="entry name" value="Galactose-bd-like_sf"/>
</dbReference>
<name>A0ABP1QBC2_9HEXA</name>
<evidence type="ECO:0000256" key="9">
    <source>
        <dbReference type="ARBA" id="ARBA00022801"/>
    </source>
</evidence>
<comment type="similarity">
    <text evidence="4 12">Belongs to the transglutaminase-like superfamily. PNGase family.</text>
</comment>
<dbReference type="PANTHER" id="PTHR12143:SF19">
    <property type="entry name" value="PEPTIDE-N(4)-(N-ACETYL-BETA-GLUCOSAMINYL)ASPARAGINE AMIDASE"/>
    <property type="match status" value="1"/>
</dbReference>
<sequence>MAASIPFQLSSNESSFELQLHSYIRQFKRFEDRSNQLQALATVPLEDFKAIAQAKYDSSEKPSSSFSNVSSASVVKDMLLLELMDWFKNDFFTWMNSPPCPRCQQATKGIGSGVPTPAEMASSASRVEIYTCTACFSDNREVARFPRYNDPTVLLKTRTGRCGEWANCFALICRAAEFEVRHVHDHTDHVWVEVFSNSMVPNRWVHVDPCENSYDNPLLYEVGWGKKLTYIIAVSVDDIQDVTPRYSKDFTKVLPRRNLVNEKWLVSAIVKLRKQMQSNLTESRRAELMQRWIHEIVELVSPKKSIDIKESEKIGRESGSLAWRLARQETDEPSASISTTQDFTWKIEEESVVDGKFQLLYDSELDAYAIKNGTIAKRGWQNGVFSCGDVFRKEERDWEMVYLCPKEYSKPRNSKICWKFALDPGFSIEDVNVSIKYSIFQSDARFRVEFMTEQMEMKTLLETNAGNRIFAWNSKSSTDSEFLTRLEKSKTFSIVCELISGSGNEGWQKVQLFRQKITGANSLLTQNSIFKIGCKVKKIN</sequence>
<dbReference type="Gene3D" id="3.10.620.30">
    <property type="match status" value="1"/>
</dbReference>
<dbReference type="SMART" id="SM00460">
    <property type="entry name" value="TGc"/>
    <property type="match status" value="1"/>
</dbReference>
<evidence type="ECO:0000256" key="7">
    <source>
        <dbReference type="ARBA" id="ARBA00022490"/>
    </source>
</evidence>
<dbReference type="EC" id="3.5.1.52" evidence="5"/>
<evidence type="ECO:0000313" key="14">
    <source>
        <dbReference type="EMBL" id="CAL8096708.1"/>
    </source>
</evidence>
<proteinExistence type="inferred from homology"/>
<dbReference type="InterPro" id="IPR050883">
    <property type="entry name" value="PNGase"/>
</dbReference>
<keyword evidence="7" id="KW-0963">Cytoplasm</keyword>
<reference evidence="14 15" key="1">
    <citation type="submission" date="2024-08" db="EMBL/GenBank/DDBJ databases">
        <authorList>
            <person name="Cucini C."/>
            <person name="Frati F."/>
        </authorList>
    </citation>
    <scope>NUCLEOTIDE SEQUENCE [LARGE SCALE GENOMIC DNA]</scope>
</reference>
<evidence type="ECO:0000256" key="2">
    <source>
        <dbReference type="ARBA" id="ARBA00001947"/>
    </source>
</evidence>
<dbReference type="InterPro" id="IPR038765">
    <property type="entry name" value="Papain-like_cys_pep_sf"/>
</dbReference>
<feature type="domain" description="PAW" evidence="13">
    <location>
        <begin position="312"/>
        <end position="539"/>
    </location>
</feature>
<dbReference type="InterPro" id="IPR002931">
    <property type="entry name" value="Transglutaminase-like"/>
</dbReference>
<comment type="cofactor">
    <cofactor evidence="2">
        <name>Zn(2+)</name>
        <dbReference type="ChEBI" id="CHEBI:29105"/>
    </cofactor>
</comment>
<dbReference type="Gene3D" id="2.60.120.1020">
    <property type="entry name" value="Peptide N glycanase, PAW domain"/>
    <property type="match status" value="1"/>
</dbReference>
<gene>
    <name evidence="14" type="ORF">ODALV1_LOCUS9429</name>
</gene>
<evidence type="ECO:0000256" key="11">
    <source>
        <dbReference type="ARBA" id="ARBA00032901"/>
    </source>
</evidence>
<evidence type="ECO:0000256" key="3">
    <source>
        <dbReference type="ARBA" id="ARBA00004496"/>
    </source>
</evidence>
<dbReference type="EMBL" id="CAXLJM020000028">
    <property type="protein sequence ID" value="CAL8096708.1"/>
    <property type="molecule type" value="Genomic_DNA"/>
</dbReference>
<dbReference type="SUPFAM" id="SSF49785">
    <property type="entry name" value="Galactose-binding domain-like"/>
    <property type="match status" value="1"/>
</dbReference>
<comment type="subcellular location">
    <subcellularLocation>
        <location evidence="3">Cytoplasm</location>
    </subcellularLocation>
</comment>
<dbReference type="InterPro" id="IPR038680">
    <property type="entry name" value="PAW_sf"/>
</dbReference>
<evidence type="ECO:0000256" key="1">
    <source>
        <dbReference type="ARBA" id="ARBA00001650"/>
    </source>
</evidence>
<evidence type="ECO:0000256" key="4">
    <source>
        <dbReference type="ARBA" id="ARBA00009390"/>
    </source>
</evidence>
<dbReference type="PANTHER" id="PTHR12143">
    <property type="entry name" value="PEPTIDE N-GLYCANASE PNGASE -RELATED"/>
    <property type="match status" value="1"/>
</dbReference>
<organism evidence="14 15">
    <name type="scientific">Orchesella dallaii</name>
    <dbReference type="NCBI Taxonomy" id="48710"/>
    <lineage>
        <taxon>Eukaryota</taxon>
        <taxon>Metazoa</taxon>
        <taxon>Ecdysozoa</taxon>
        <taxon>Arthropoda</taxon>
        <taxon>Hexapoda</taxon>
        <taxon>Collembola</taxon>
        <taxon>Entomobryomorpha</taxon>
        <taxon>Entomobryoidea</taxon>
        <taxon>Orchesellidae</taxon>
        <taxon>Orchesellinae</taxon>
        <taxon>Orchesella</taxon>
    </lineage>
</organism>
<protein>
    <recommendedName>
        <fullName evidence="6">Peptide-N(4)-(N-acetyl-beta-glucosaminyl)asparagine amidase</fullName>
        <ecNumber evidence="5">3.5.1.52</ecNumber>
    </recommendedName>
    <alternativeName>
        <fullName evidence="11">Peptide:N-glycanase</fullName>
    </alternativeName>
</protein>
<evidence type="ECO:0000313" key="15">
    <source>
        <dbReference type="Proteomes" id="UP001642540"/>
    </source>
</evidence>
<accession>A0ABP1QBC2</accession>
<keyword evidence="10" id="KW-0862">Zinc</keyword>
<evidence type="ECO:0000256" key="8">
    <source>
        <dbReference type="ARBA" id="ARBA00022723"/>
    </source>
</evidence>
<evidence type="ECO:0000256" key="6">
    <source>
        <dbReference type="ARBA" id="ARBA00018546"/>
    </source>
</evidence>
<dbReference type="InterPro" id="IPR006588">
    <property type="entry name" value="Peptide_N_glycanase_PAW_dom"/>
</dbReference>